<dbReference type="KEGG" id="afri:E3E15_04010"/>
<dbReference type="GO" id="GO:0043164">
    <property type="term" value="P:Gram-negative-bacterium-type cell wall biogenesis"/>
    <property type="evidence" value="ECO:0007669"/>
    <property type="project" value="TreeGrafter"/>
</dbReference>
<dbReference type="InterPro" id="IPR003848">
    <property type="entry name" value="DUF218"/>
</dbReference>
<reference evidence="3 4" key="1">
    <citation type="submission" date="2019-03" db="EMBL/GenBank/DDBJ databases">
        <title>Complete Genome Sequence of Allofrancisella frigidaquae Strain SYSU 10HL1970 Isolated from Water-Cooling Systems in China.</title>
        <authorList>
            <person name="Ohrman C."/>
            <person name="Uneklint I."/>
            <person name="Sjodin A."/>
        </authorList>
    </citation>
    <scope>NUCLEOTIDE SEQUENCE [LARGE SCALE GENOMIC DNA]</scope>
    <source>
        <strain evidence="3 4">SYSU 10HL1970</strain>
    </source>
</reference>
<dbReference type="PANTHER" id="PTHR30336">
    <property type="entry name" value="INNER MEMBRANE PROTEIN, PROBABLE PERMEASE"/>
    <property type="match status" value="1"/>
</dbReference>
<protein>
    <submittedName>
        <fullName evidence="3">YdcF family protein</fullName>
    </submittedName>
</protein>
<dbReference type="GO" id="GO:0000270">
    <property type="term" value="P:peptidoglycan metabolic process"/>
    <property type="evidence" value="ECO:0007669"/>
    <property type="project" value="TreeGrafter"/>
</dbReference>
<evidence type="ECO:0000259" key="2">
    <source>
        <dbReference type="Pfam" id="PF02698"/>
    </source>
</evidence>
<evidence type="ECO:0000313" key="3">
    <source>
        <dbReference type="EMBL" id="QIV94565.1"/>
    </source>
</evidence>
<feature type="domain" description="DUF218" evidence="2">
    <location>
        <begin position="68"/>
        <end position="223"/>
    </location>
</feature>
<dbReference type="RefSeq" id="WP_172106674.1">
    <property type="nucleotide sequence ID" value="NZ_CP038017.1"/>
</dbReference>
<accession>A0A6M3HTP0</accession>
<evidence type="ECO:0000256" key="1">
    <source>
        <dbReference type="SAM" id="Phobius"/>
    </source>
</evidence>
<proteinExistence type="predicted"/>
<dbReference type="InterPro" id="IPR051599">
    <property type="entry name" value="Cell_Envelope_Assoc"/>
</dbReference>
<feature type="transmembrane region" description="Helical" evidence="1">
    <location>
        <begin position="29"/>
        <end position="50"/>
    </location>
</feature>
<dbReference type="AlphaFoldDB" id="A0A6M3HTP0"/>
<sequence>MSDLLDLGCIFFFILIISCIFTKKYVRIFFIFIVIVYYLAGSGLLGKLLASSLETKPTDINMCSNTKGIILLGAGISKPLNGNLEPSLAAYDRILKTAEVYTKYPQKVIITGGVTSNNKLSEAEVYADDLYKLRIQKSDVLLEKQAKNTYQNAKFVKEIIGNSQNNYCLITDSIHLKRSKIYFNKFDIKIISLASSNPTTELKILPNAYNFYITQRIVHEYLGIVRAYFIS</sequence>
<name>A0A6M3HTP0_9GAMM</name>
<keyword evidence="1" id="KW-1133">Transmembrane helix</keyword>
<dbReference type="CDD" id="cd06259">
    <property type="entry name" value="YdcF-like"/>
    <property type="match status" value="1"/>
</dbReference>
<dbReference type="GO" id="GO:0005886">
    <property type="term" value="C:plasma membrane"/>
    <property type="evidence" value="ECO:0007669"/>
    <property type="project" value="TreeGrafter"/>
</dbReference>
<keyword evidence="1" id="KW-0472">Membrane</keyword>
<dbReference type="Pfam" id="PF02698">
    <property type="entry name" value="DUF218"/>
    <property type="match status" value="1"/>
</dbReference>
<organism evidence="3 4">
    <name type="scientific">Allofrancisella frigidaquae</name>
    <dbReference type="NCBI Taxonomy" id="1085644"/>
    <lineage>
        <taxon>Bacteria</taxon>
        <taxon>Pseudomonadati</taxon>
        <taxon>Pseudomonadota</taxon>
        <taxon>Gammaproteobacteria</taxon>
        <taxon>Thiotrichales</taxon>
        <taxon>Francisellaceae</taxon>
        <taxon>Allofrancisella</taxon>
    </lineage>
</organism>
<dbReference type="Proteomes" id="UP000503320">
    <property type="component" value="Chromosome"/>
</dbReference>
<dbReference type="InterPro" id="IPR014729">
    <property type="entry name" value="Rossmann-like_a/b/a_fold"/>
</dbReference>
<evidence type="ECO:0000313" key="4">
    <source>
        <dbReference type="Proteomes" id="UP000503320"/>
    </source>
</evidence>
<dbReference type="PANTHER" id="PTHR30336:SF4">
    <property type="entry name" value="ENVELOPE BIOGENESIS FACTOR ELYC"/>
    <property type="match status" value="1"/>
</dbReference>
<feature type="transmembrane region" description="Helical" evidence="1">
    <location>
        <begin position="7"/>
        <end position="23"/>
    </location>
</feature>
<keyword evidence="4" id="KW-1185">Reference proteome</keyword>
<gene>
    <name evidence="3" type="ORF">E3E15_04010</name>
</gene>
<keyword evidence="1" id="KW-0812">Transmembrane</keyword>
<dbReference type="EMBL" id="CP038017">
    <property type="protein sequence ID" value="QIV94565.1"/>
    <property type="molecule type" value="Genomic_DNA"/>
</dbReference>
<dbReference type="Gene3D" id="3.40.50.620">
    <property type="entry name" value="HUPs"/>
    <property type="match status" value="1"/>
</dbReference>